<evidence type="ECO:0000313" key="2">
    <source>
        <dbReference type="Proteomes" id="UP000050700"/>
    </source>
</evidence>
<name>A0A158SYN0_HAEIF</name>
<organism evidence="1 2">
    <name type="scientific">Haemophilus influenzae</name>
    <dbReference type="NCBI Taxonomy" id="727"/>
    <lineage>
        <taxon>Bacteria</taxon>
        <taxon>Pseudomonadati</taxon>
        <taxon>Pseudomonadota</taxon>
        <taxon>Gammaproteobacteria</taxon>
        <taxon>Pasteurellales</taxon>
        <taxon>Pasteurellaceae</taxon>
        <taxon>Haemophilus</taxon>
    </lineage>
</organism>
<evidence type="ECO:0000313" key="1">
    <source>
        <dbReference type="EMBL" id="KIS35974.1"/>
    </source>
</evidence>
<gene>
    <name evidence="1" type="ORF">NTHI1209_01597</name>
</gene>
<accession>A0A158SYN0</accession>
<dbReference type="PATRIC" id="fig|727.582.peg.1463"/>
<proteinExistence type="predicted"/>
<dbReference type="Proteomes" id="UP000050700">
    <property type="component" value="Unassembled WGS sequence"/>
</dbReference>
<dbReference type="AlphaFoldDB" id="A0A158SYN0"/>
<comment type="caution">
    <text evidence="1">The sequence shown here is derived from an EMBL/GenBank/DDBJ whole genome shotgun (WGS) entry which is preliminary data.</text>
</comment>
<protein>
    <submittedName>
        <fullName evidence="1">Uncharacterized protein</fullName>
    </submittedName>
</protein>
<reference evidence="1 2" key="1">
    <citation type="submission" date="2014-05" db="EMBL/GenBank/DDBJ databases">
        <title>Methylome analysis of the phasevarions of Haemophilus influenzae.</title>
        <authorList>
            <person name="Atack J.M."/>
            <person name="Fox K.L."/>
            <person name="Power P.M."/>
            <person name="Clark T."/>
            <person name="Jurcisek J."/>
            <person name="Korlach J."/>
            <person name="Bakaletz L.O."/>
            <person name="Jennings M.P."/>
        </authorList>
    </citation>
    <scope>NUCLEOTIDE SEQUENCE [LARGE SCALE GENOMIC DNA]</scope>
    <source>
        <strain evidence="1 2">1209</strain>
    </source>
</reference>
<dbReference type="EMBL" id="JMQP01000002">
    <property type="protein sequence ID" value="KIS35974.1"/>
    <property type="molecule type" value="Genomic_DNA"/>
</dbReference>
<sequence length="47" mass="5796">MKINEDKILRKRKLVKYCFICKKRRETILPHCVFIAIMFYSELEHIP</sequence>